<organism evidence="2 3">
    <name type="scientific">Kitasatospora acidiphila</name>
    <dbReference type="NCBI Taxonomy" id="2567942"/>
    <lineage>
        <taxon>Bacteria</taxon>
        <taxon>Bacillati</taxon>
        <taxon>Actinomycetota</taxon>
        <taxon>Actinomycetes</taxon>
        <taxon>Kitasatosporales</taxon>
        <taxon>Streptomycetaceae</taxon>
        <taxon>Kitasatospora</taxon>
    </lineage>
</organism>
<dbReference type="OrthoDB" id="4202291at2"/>
<keyword evidence="1" id="KW-1133">Transmembrane helix</keyword>
<evidence type="ECO:0000313" key="3">
    <source>
        <dbReference type="Proteomes" id="UP000319103"/>
    </source>
</evidence>
<sequence>MSTQTATETRTVPHRALRSGWQTALYTGGAALLTLGGLFGLILGEVYLNAWALTGLALCYALMTAVVFLFVAGIDVGCQATVAVCVLAGLAWLPGASSAVQLPLVLHGHTTNALVVSVEHTIIDRDQRWYVTLGQPDGAPVPGPRLLDRDNRLHPGDSVRVVFDPDGVVGPLRPGDVHPARDASWSIGFAALLLGAVGWAGWYGHRKRPQIG</sequence>
<proteinExistence type="predicted"/>
<feature type="transmembrane region" description="Helical" evidence="1">
    <location>
        <begin position="80"/>
        <end position="100"/>
    </location>
</feature>
<feature type="transmembrane region" description="Helical" evidence="1">
    <location>
        <begin position="50"/>
        <end position="73"/>
    </location>
</feature>
<evidence type="ECO:0008006" key="4">
    <source>
        <dbReference type="Google" id="ProtNLM"/>
    </source>
</evidence>
<evidence type="ECO:0000256" key="1">
    <source>
        <dbReference type="SAM" id="Phobius"/>
    </source>
</evidence>
<feature type="transmembrane region" description="Helical" evidence="1">
    <location>
        <begin position="183"/>
        <end position="203"/>
    </location>
</feature>
<comment type="caution">
    <text evidence="2">The sequence shown here is derived from an EMBL/GenBank/DDBJ whole genome shotgun (WGS) entry which is preliminary data.</text>
</comment>
<reference evidence="2 3" key="1">
    <citation type="submission" date="2019-06" db="EMBL/GenBank/DDBJ databases">
        <title>Description of Kitasatospora acidophila sp. nov. isolated from pine grove soil, and reclassification of Streptomyces novaecaesareae to Kitasatospora novaeceasareae comb. nov.</title>
        <authorList>
            <person name="Kim M.J."/>
        </authorList>
    </citation>
    <scope>NUCLEOTIDE SEQUENCE [LARGE SCALE GENOMIC DNA]</scope>
    <source>
        <strain evidence="2 3">MMS16-CNU292</strain>
    </source>
</reference>
<dbReference type="EMBL" id="VIGB01000003">
    <property type="protein sequence ID" value="TQF02851.1"/>
    <property type="molecule type" value="Genomic_DNA"/>
</dbReference>
<keyword evidence="1" id="KW-0472">Membrane</keyword>
<keyword evidence="1" id="KW-0812">Transmembrane</keyword>
<protein>
    <recommendedName>
        <fullName evidence="4">DUF3592 domain-containing protein</fullName>
    </recommendedName>
</protein>
<accession>A0A540W1H2</accession>
<keyword evidence="3" id="KW-1185">Reference proteome</keyword>
<name>A0A540W1H2_9ACTN</name>
<dbReference type="Proteomes" id="UP000319103">
    <property type="component" value="Unassembled WGS sequence"/>
</dbReference>
<dbReference type="RefSeq" id="WP_141633541.1">
    <property type="nucleotide sequence ID" value="NZ_VIGB01000003.1"/>
</dbReference>
<gene>
    <name evidence="2" type="ORF">E6W39_12010</name>
</gene>
<dbReference type="AlphaFoldDB" id="A0A540W1H2"/>
<feature type="transmembrane region" description="Helical" evidence="1">
    <location>
        <begin position="24"/>
        <end position="44"/>
    </location>
</feature>
<evidence type="ECO:0000313" key="2">
    <source>
        <dbReference type="EMBL" id="TQF02851.1"/>
    </source>
</evidence>